<name>A0A9D1JN64_9BACT</name>
<sequence length="179" mass="19936">MIIVFIGIFVALTLLILNYILKKNIREELTNAVNANIPETSCTIKIDGKCFGTPFIPTPLTREECKAQGLICYYDNDYWAGAVKQCGGINKLPTMSDLGKLASALYIGKPTVGAKQDISNLTYISGTAASIGLPEPDFNLWSAEEYINNTAYLRNFGKEHSYWYYNTRTNRSIQAVCLK</sequence>
<comment type="caution">
    <text evidence="1">The sequence shown here is derived from an EMBL/GenBank/DDBJ whole genome shotgun (WGS) entry which is preliminary data.</text>
</comment>
<organism evidence="1 2">
    <name type="scientific">Candidatus Scatousia excrementigallinarum</name>
    <dbReference type="NCBI Taxonomy" id="2840935"/>
    <lineage>
        <taxon>Bacteria</taxon>
        <taxon>Candidatus Scatousia</taxon>
    </lineage>
</organism>
<evidence type="ECO:0000313" key="1">
    <source>
        <dbReference type="EMBL" id="HIS35885.1"/>
    </source>
</evidence>
<gene>
    <name evidence="1" type="ORF">IAC10_04565</name>
</gene>
<protein>
    <submittedName>
        <fullName evidence="1">Uncharacterized protein</fullName>
    </submittedName>
</protein>
<dbReference type="Proteomes" id="UP000823928">
    <property type="component" value="Unassembled WGS sequence"/>
</dbReference>
<accession>A0A9D1JN64</accession>
<dbReference type="AlphaFoldDB" id="A0A9D1JN64"/>
<evidence type="ECO:0000313" key="2">
    <source>
        <dbReference type="Proteomes" id="UP000823928"/>
    </source>
</evidence>
<reference evidence="1" key="1">
    <citation type="submission" date="2020-10" db="EMBL/GenBank/DDBJ databases">
        <authorList>
            <person name="Gilroy R."/>
        </authorList>
    </citation>
    <scope>NUCLEOTIDE SEQUENCE</scope>
    <source>
        <strain evidence="1">6276</strain>
    </source>
</reference>
<reference evidence="1" key="2">
    <citation type="journal article" date="2021" name="PeerJ">
        <title>Extensive microbial diversity within the chicken gut microbiome revealed by metagenomics and culture.</title>
        <authorList>
            <person name="Gilroy R."/>
            <person name="Ravi A."/>
            <person name="Getino M."/>
            <person name="Pursley I."/>
            <person name="Horton D.L."/>
            <person name="Alikhan N.F."/>
            <person name="Baker D."/>
            <person name="Gharbi K."/>
            <person name="Hall N."/>
            <person name="Watson M."/>
            <person name="Adriaenssens E.M."/>
            <person name="Foster-Nyarko E."/>
            <person name="Jarju S."/>
            <person name="Secka A."/>
            <person name="Antonio M."/>
            <person name="Oren A."/>
            <person name="Chaudhuri R.R."/>
            <person name="La Ragione R."/>
            <person name="Hildebrand F."/>
            <person name="Pallen M.J."/>
        </authorList>
    </citation>
    <scope>NUCLEOTIDE SEQUENCE</scope>
    <source>
        <strain evidence="1">6276</strain>
    </source>
</reference>
<dbReference type="EMBL" id="DVIU01000093">
    <property type="protein sequence ID" value="HIS35885.1"/>
    <property type="molecule type" value="Genomic_DNA"/>
</dbReference>
<proteinExistence type="predicted"/>